<dbReference type="InterPro" id="IPR050527">
    <property type="entry name" value="Snail/Krueppel_Znf"/>
</dbReference>
<dbReference type="PANTHER" id="PTHR24388:SF54">
    <property type="entry name" value="PROTEIN ESCARGOT"/>
    <property type="match status" value="1"/>
</dbReference>
<comment type="caution">
    <text evidence="10">The sequence shown here is derived from an EMBL/GenBank/DDBJ whole genome shotgun (WGS) entry which is preliminary data.</text>
</comment>
<keyword evidence="6" id="KW-0539">Nucleus</keyword>
<dbReference type="EMBL" id="CAXLJM020000196">
    <property type="protein sequence ID" value="CAL8149236.1"/>
    <property type="molecule type" value="Genomic_DNA"/>
</dbReference>
<dbReference type="Gene3D" id="3.30.160.60">
    <property type="entry name" value="Classic Zinc Finger"/>
    <property type="match status" value="2"/>
</dbReference>
<dbReference type="PANTHER" id="PTHR24388">
    <property type="entry name" value="ZINC FINGER PROTEIN"/>
    <property type="match status" value="1"/>
</dbReference>
<evidence type="ECO:0000256" key="4">
    <source>
        <dbReference type="ARBA" id="ARBA00022771"/>
    </source>
</evidence>
<keyword evidence="5" id="KW-0862">Zinc</keyword>
<evidence type="ECO:0000313" key="10">
    <source>
        <dbReference type="EMBL" id="CAL8149236.1"/>
    </source>
</evidence>
<evidence type="ECO:0000256" key="5">
    <source>
        <dbReference type="ARBA" id="ARBA00022833"/>
    </source>
</evidence>
<protein>
    <recommendedName>
        <fullName evidence="9">C2H2-type domain-containing protein</fullName>
    </recommendedName>
</protein>
<evidence type="ECO:0000259" key="9">
    <source>
        <dbReference type="PROSITE" id="PS50157"/>
    </source>
</evidence>
<comment type="subcellular location">
    <subcellularLocation>
        <location evidence="1">Nucleus</location>
    </subcellularLocation>
</comment>
<evidence type="ECO:0000256" key="6">
    <source>
        <dbReference type="ARBA" id="ARBA00023242"/>
    </source>
</evidence>
<keyword evidence="2" id="KW-0479">Metal-binding</keyword>
<evidence type="ECO:0000256" key="7">
    <source>
        <dbReference type="ARBA" id="ARBA00037948"/>
    </source>
</evidence>
<sequence length="398" mass="44822">MKRNVCLVCLKTFVGPDLGSKEDGIPSSVPLLTRFFKFVENYLDLKSVTKEELLWSDAGETKEAFCEVCEVSVINPICQVYLELLSAQLRLSSQLEQLGNLLDDSKVADSDNLRDLKINALSNQLGISNPSLLEGIRISLGHLKRKQALPNVVLSSQDCREQIDMMERDKPSFHQNMEEINVEVDPMDLLQMEADDNALDLEPNNASSIGRHSDEEEAIRMIPVGSVIKIETLHDDGDTEELPSSGVLGGIPPAIKTVMVVNGIITNGLLCPNCPEVLRDEKKYHGHYRYNHQRAGIHPCQFCSKVCDTPYQLNKHVSYVHRREQDALRCPHCDASFKFNANLSQHIKAVHQPGEFTCPHCTVVFSTKKYLRAHIRRRHPEMYSLEVEPISISVHSEN</sequence>
<evidence type="ECO:0000256" key="3">
    <source>
        <dbReference type="ARBA" id="ARBA00022737"/>
    </source>
</evidence>
<keyword evidence="11" id="KW-1185">Reference proteome</keyword>
<feature type="domain" description="C2H2-type" evidence="9">
    <location>
        <begin position="298"/>
        <end position="326"/>
    </location>
</feature>
<evidence type="ECO:0000313" key="11">
    <source>
        <dbReference type="Proteomes" id="UP001642540"/>
    </source>
</evidence>
<accession>A0ABP1SB12</accession>
<evidence type="ECO:0000256" key="2">
    <source>
        <dbReference type="ARBA" id="ARBA00022723"/>
    </source>
</evidence>
<proteinExistence type="inferred from homology"/>
<gene>
    <name evidence="10" type="ORF">ODALV1_LOCUS31674</name>
</gene>
<keyword evidence="4 8" id="KW-0863">Zinc-finger</keyword>
<reference evidence="10 11" key="1">
    <citation type="submission" date="2024-08" db="EMBL/GenBank/DDBJ databases">
        <authorList>
            <person name="Cucini C."/>
            <person name="Frati F."/>
        </authorList>
    </citation>
    <scope>NUCLEOTIDE SEQUENCE [LARGE SCALE GENOMIC DNA]</scope>
</reference>
<evidence type="ECO:0000256" key="8">
    <source>
        <dbReference type="PROSITE-ProRule" id="PRU00042"/>
    </source>
</evidence>
<dbReference type="InterPro" id="IPR036236">
    <property type="entry name" value="Znf_C2H2_sf"/>
</dbReference>
<dbReference type="PROSITE" id="PS50157">
    <property type="entry name" value="ZINC_FINGER_C2H2_2"/>
    <property type="match status" value="3"/>
</dbReference>
<dbReference type="Pfam" id="PF00096">
    <property type="entry name" value="zf-C2H2"/>
    <property type="match status" value="1"/>
</dbReference>
<name>A0ABP1SB12_9HEXA</name>
<dbReference type="SUPFAM" id="SSF57667">
    <property type="entry name" value="beta-beta-alpha zinc fingers"/>
    <property type="match status" value="1"/>
</dbReference>
<organism evidence="10 11">
    <name type="scientific">Orchesella dallaii</name>
    <dbReference type="NCBI Taxonomy" id="48710"/>
    <lineage>
        <taxon>Eukaryota</taxon>
        <taxon>Metazoa</taxon>
        <taxon>Ecdysozoa</taxon>
        <taxon>Arthropoda</taxon>
        <taxon>Hexapoda</taxon>
        <taxon>Collembola</taxon>
        <taxon>Entomobryomorpha</taxon>
        <taxon>Entomobryoidea</taxon>
        <taxon>Orchesellidae</taxon>
        <taxon>Orchesellinae</taxon>
        <taxon>Orchesella</taxon>
    </lineage>
</organism>
<feature type="domain" description="C2H2-type" evidence="9">
    <location>
        <begin position="328"/>
        <end position="351"/>
    </location>
</feature>
<evidence type="ECO:0000256" key="1">
    <source>
        <dbReference type="ARBA" id="ARBA00004123"/>
    </source>
</evidence>
<comment type="similarity">
    <text evidence="7">Belongs to the snail C2H2-type zinc-finger protein family.</text>
</comment>
<dbReference type="InterPro" id="IPR013087">
    <property type="entry name" value="Znf_C2H2_type"/>
</dbReference>
<dbReference type="PROSITE" id="PS00028">
    <property type="entry name" value="ZINC_FINGER_C2H2_1"/>
    <property type="match status" value="3"/>
</dbReference>
<keyword evidence="3" id="KW-0677">Repeat</keyword>
<dbReference type="SMART" id="SM00355">
    <property type="entry name" value="ZnF_C2H2"/>
    <property type="match status" value="4"/>
</dbReference>
<feature type="domain" description="C2H2-type" evidence="9">
    <location>
        <begin position="356"/>
        <end position="379"/>
    </location>
</feature>
<dbReference type="Proteomes" id="UP001642540">
    <property type="component" value="Unassembled WGS sequence"/>
</dbReference>
<dbReference type="Pfam" id="PF13894">
    <property type="entry name" value="zf-C2H2_4"/>
    <property type="match status" value="1"/>
</dbReference>